<dbReference type="InterPro" id="IPR006665">
    <property type="entry name" value="OmpA-like"/>
</dbReference>
<keyword evidence="12" id="KW-1185">Reference proteome</keyword>
<keyword evidence="3" id="KW-1003">Cell membrane</keyword>
<evidence type="ECO:0000256" key="6">
    <source>
        <dbReference type="ARBA" id="ARBA00023136"/>
    </source>
</evidence>
<dbReference type="AlphaFoldDB" id="A0A558QV48"/>
<feature type="domain" description="OmpA-like" evidence="10">
    <location>
        <begin position="171"/>
        <end position="294"/>
    </location>
</feature>
<feature type="compositionally biased region" description="Low complexity" evidence="8">
    <location>
        <begin position="304"/>
        <end position="315"/>
    </location>
</feature>
<comment type="subcellular location">
    <subcellularLocation>
        <location evidence="1">Cell membrane</location>
        <topology evidence="1">Single-pass membrane protein</topology>
    </subcellularLocation>
</comment>
<dbReference type="Gene3D" id="3.30.1330.60">
    <property type="entry name" value="OmpA-like domain"/>
    <property type="match status" value="1"/>
</dbReference>
<proteinExistence type="inferred from homology"/>
<sequence>MASKAATPAKRGKNEPEIRPIIVKKIIAEGHGGHHGGAWKVAYADFVTAMMAFFLLMWILGATDEKQRKGIADYFTPTLVEMRQKSAGSNGPFGGDSLMAKENYPHKAAQTGTKSITIPKDATGGEKGRESMRQNDRARFTAIKKKLVQAMKKDKGLAKLLKNVRFTDTREGLRIDLVDQSDFAMFGVGGTGLLPDARRLMGEVAKVIAAVPNDVIVRGHTDALPYAAGRSTNNWSLSSNRAEATRAALAAAGVPATRFARIEGVADREPFIPGDIYDPRNRRMSITLKWSGPDGGEGEGADKGAGAAAPADVAPFARQATPAH</sequence>
<comment type="caution">
    <text evidence="11">The sequence shown here is derived from an EMBL/GenBank/DDBJ whole genome shotgun (WGS) entry which is preliminary data.</text>
</comment>
<dbReference type="Proteomes" id="UP000318681">
    <property type="component" value="Unassembled WGS sequence"/>
</dbReference>
<keyword evidence="5 9" id="KW-1133">Transmembrane helix</keyword>
<dbReference type="PANTHER" id="PTHR30329:SF21">
    <property type="entry name" value="LIPOPROTEIN YIAD-RELATED"/>
    <property type="match status" value="1"/>
</dbReference>
<gene>
    <name evidence="11" type="ORF">FOY91_17990</name>
</gene>
<dbReference type="InterPro" id="IPR025713">
    <property type="entry name" value="MotB-like_N_dom"/>
</dbReference>
<evidence type="ECO:0000259" key="10">
    <source>
        <dbReference type="PROSITE" id="PS51123"/>
    </source>
</evidence>
<dbReference type="PANTHER" id="PTHR30329">
    <property type="entry name" value="STATOR ELEMENT OF FLAGELLAR MOTOR COMPLEX"/>
    <property type="match status" value="1"/>
</dbReference>
<comment type="similarity">
    <text evidence="2">Belongs to the MotB family.</text>
</comment>
<keyword evidence="4 9" id="KW-0812">Transmembrane</keyword>
<name>A0A558QV48_9SPHN</name>
<accession>A0A558QV48</accession>
<evidence type="ECO:0000256" key="9">
    <source>
        <dbReference type="SAM" id="Phobius"/>
    </source>
</evidence>
<keyword evidence="6 7" id="KW-0472">Membrane</keyword>
<evidence type="ECO:0000256" key="4">
    <source>
        <dbReference type="ARBA" id="ARBA00022692"/>
    </source>
</evidence>
<dbReference type="PROSITE" id="PS51123">
    <property type="entry name" value="OMPA_2"/>
    <property type="match status" value="1"/>
</dbReference>
<dbReference type="InterPro" id="IPR050330">
    <property type="entry name" value="Bact_OuterMem_StrucFunc"/>
</dbReference>
<reference evidence="11 12" key="1">
    <citation type="submission" date="2019-07" db="EMBL/GenBank/DDBJ databases">
        <title>Sphingomonas solaris sp. nov., isolated from a solar panel from Boston, Massachusetts.</title>
        <authorList>
            <person name="Tanner K."/>
            <person name="Pascual J."/>
            <person name="Mancuso C."/>
            <person name="Pereto J."/>
            <person name="Khalil A."/>
            <person name="Vilanova C."/>
        </authorList>
    </citation>
    <scope>NUCLEOTIDE SEQUENCE [LARGE SCALE GENOMIC DNA]</scope>
    <source>
        <strain evidence="11 12">R4DWN</strain>
    </source>
</reference>
<dbReference type="RefSeq" id="WP_145154890.1">
    <property type="nucleotide sequence ID" value="NZ_VNIM01000103.1"/>
</dbReference>
<evidence type="ECO:0000313" key="12">
    <source>
        <dbReference type="Proteomes" id="UP000318681"/>
    </source>
</evidence>
<dbReference type="Pfam" id="PF00691">
    <property type="entry name" value="OmpA"/>
    <property type="match status" value="1"/>
</dbReference>
<dbReference type="SUPFAM" id="SSF103088">
    <property type="entry name" value="OmpA-like"/>
    <property type="match status" value="1"/>
</dbReference>
<evidence type="ECO:0000256" key="5">
    <source>
        <dbReference type="ARBA" id="ARBA00022989"/>
    </source>
</evidence>
<dbReference type="Pfam" id="PF13677">
    <property type="entry name" value="MotB_plug"/>
    <property type="match status" value="1"/>
</dbReference>
<evidence type="ECO:0000256" key="7">
    <source>
        <dbReference type="PROSITE-ProRule" id="PRU00473"/>
    </source>
</evidence>
<dbReference type="OrthoDB" id="7170686at2"/>
<dbReference type="GO" id="GO:0005886">
    <property type="term" value="C:plasma membrane"/>
    <property type="evidence" value="ECO:0007669"/>
    <property type="project" value="UniProtKB-SubCell"/>
</dbReference>
<evidence type="ECO:0000313" key="11">
    <source>
        <dbReference type="EMBL" id="TVV70932.1"/>
    </source>
</evidence>
<feature type="transmembrane region" description="Helical" evidence="9">
    <location>
        <begin position="41"/>
        <end position="60"/>
    </location>
</feature>
<evidence type="ECO:0000256" key="3">
    <source>
        <dbReference type="ARBA" id="ARBA00022475"/>
    </source>
</evidence>
<feature type="region of interest" description="Disordered" evidence="8">
    <location>
        <begin position="289"/>
        <end position="324"/>
    </location>
</feature>
<dbReference type="EMBL" id="VNIM01000103">
    <property type="protein sequence ID" value="TVV70932.1"/>
    <property type="molecule type" value="Genomic_DNA"/>
</dbReference>
<evidence type="ECO:0000256" key="1">
    <source>
        <dbReference type="ARBA" id="ARBA00004162"/>
    </source>
</evidence>
<evidence type="ECO:0000256" key="2">
    <source>
        <dbReference type="ARBA" id="ARBA00008914"/>
    </source>
</evidence>
<protein>
    <submittedName>
        <fullName evidence="11">OmpA family protein</fullName>
    </submittedName>
</protein>
<evidence type="ECO:0000256" key="8">
    <source>
        <dbReference type="SAM" id="MobiDB-lite"/>
    </source>
</evidence>
<organism evidence="11 12">
    <name type="scientific">Alterirhizorhabdus solaris</name>
    <dbReference type="NCBI Taxonomy" id="2529389"/>
    <lineage>
        <taxon>Bacteria</taxon>
        <taxon>Pseudomonadati</taxon>
        <taxon>Pseudomonadota</taxon>
        <taxon>Alphaproteobacteria</taxon>
        <taxon>Sphingomonadales</taxon>
        <taxon>Rhizorhabdaceae</taxon>
        <taxon>Alterirhizorhabdus</taxon>
    </lineage>
</organism>
<dbReference type="InterPro" id="IPR036737">
    <property type="entry name" value="OmpA-like_sf"/>
</dbReference>